<dbReference type="GeneID" id="36590870"/>
<dbReference type="AlphaFoldDB" id="A0A2J6THM2"/>
<name>A0A2J6THM2_9HELO</name>
<proteinExistence type="predicted"/>
<dbReference type="RefSeq" id="XP_024739362.1">
    <property type="nucleotide sequence ID" value="XM_024882793.1"/>
</dbReference>
<keyword evidence="2" id="KW-1185">Reference proteome</keyword>
<reference evidence="1 2" key="1">
    <citation type="submission" date="2016-04" db="EMBL/GenBank/DDBJ databases">
        <title>A degradative enzymes factory behind the ericoid mycorrhizal symbiosis.</title>
        <authorList>
            <consortium name="DOE Joint Genome Institute"/>
            <person name="Martino E."/>
            <person name="Morin E."/>
            <person name="Grelet G."/>
            <person name="Kuo A."/>
            <person name="Kohler A."/>
            <person name="Daghino S."/>
            <person name="Barry K."/>
            <person name="Choi C."/>
            <person name="Cichocki N."/>
            <person name="Clum A."/>
            <person name="Copeland A."/>
            <person name="Hainaut M."/>
            <person name="Haridas S."/>
            <person name="Labutti K."/>
            <person name="Lindquist E."/>
            <person name="Lipzen A."/>
            <person name="Khouja H.-R."/>
            <person name="Murat C."/>
            <person name="Ohm R."/>
            <person name="Olson A."/>
            <person name="Spatafora J."/>
            <person name="Veneault-Fourrey C."/>
            <person name="Henrissat B."/>
            <person name="Grigoriev I."/>
            <person name="Martin F."/>
            <person name="Perotto S."/>
        </authorList>
    </citation>
    <scope>NUCLEOTIDE SEQUENCE [LARGE SCALE GENOMIC DNA]</scope>
    <source>
        <strain evidence="1 2">E</strain>
    </source>
</reference>
<accession>A0A2J6THM2</accession>
<sequence>MVHVNAKEFVWQDFLTKAPIRPTIMLCKEPLVFFTCIYLAFDIYGFNTGEEGLSYLFDSYTACSSSANGTPGPNWQFMSACSPICGSADIQSSWCRWSKQFRWFRCCGHGYHPFRILDLRERLLKKSKWAQELTYD</sequence>
<protein>
    <submittedName>
        <fullName evidence="1">Uncharacterized protein</fullName>
    </submittedName>
</protein>
<dbReference type="Proteomes" id="UP000235371">
    <property type="component" value="Unassembled WGS sequence"/>
</dbReference>
<dbReference type="EMBL" id="KZ613783">
    <property type="protein sequence ID" value="PMD62458.1"/>
    <property type="molecule type" value="Genomic_DNA"/>
</dbReference>
<dbReference type="OrthoDB" id="5141738at2759"/>
<organism evidence="1 2">
    <name type="scientific">Hyaloscypha bicolor E</name>
    <dbReference type="NCBI Taxonomy" id="1095630"/>
    <lineage>
        <taxon>Eukaryota</taxon>
        <taxon>Fungi</taxon>
        <taxon>Dikarya</taxon>
        <taxon>Ascomycota</taxon>
        <taxon>Pezizomycotina</taxon>
        <taxon>Leotiomycetes</taxon>
        <taxon>Helotiales</taxon>
        <taxon>Hyaloscyphaceae</taxon>
        <taxon>Hyaloscypha</taxon>
        <taxon>Hyaloscypha bicolor</taxon>
    </lineage>
</organism>
<evidence type="ECO:0000313" key="1">
    <source>
        <dbReference type="EMBL" id="PMD62458.1"/>
    </source>
</evidence>
<gene>
    <name evidence="1" type="ORF">K444DRAFT_627389</name>
</gene>
<evidence type="ECO:0000313" key="2">
    <source>
        <dbReference type="Proteomes" id="UP000235371"/>
    </source>
</evidence>
<dbReference type="InParanoid" id="A0A2J6THM2"/>